<accession>A0A4P7N674</accession>
<evidence type="ECO:0000313" key="2">
    <source>
        <dbReference type="Proteomes" id="UP000294847"/>
    </source>
</evidence>
<dbReference type="EMBL" id="CP034205">
    <property type="protein sequence ID" value="QBZ55500.1"/>
    <property type="molecule type" value="Genomic_DNA"/>
</dbReference>
<proteinExistence type="predicted"/>
<gene>
    <name evidence="1" type="ORF">PoMZ_00398</name>
</gene>
<sequence>MLPFPAAGGIPRRTHATVIPLDGSIPLTTRSVHLSKNGKASFSAHSRIGVG</sequence>
<dbReference type="Proteomes" id="UP000294847">
    <property type="component" value="Chromosome 2"/>
</dbReference>
<name>A0A4P7N674_PYROR</name>
<protein>
    <submittedName>
        <fullName evidence="1">Uncharacterized protein</fullName>
    </submittedName>
</protein>
<organism evidence="1 2">
    <name type="scientific">Pyricularia oryzae</name>
    <name type="common">Rice blast fungus</name>
    <name type="synonym">Magnaporthe oryzae</name>
    <dbReference type="NCBI Taxonomy" id="318829"/>
    <lineage>
        <taxon>Eukaryota</taxon>
        <taxon>Fungi</taxon>
        <taxon>Dikarya</taxon>
        <taxon>Ascomycota</taxon>
        <taxon>Pezizomycotina</taxon>
        <taxon>Sordariomycetes</taxon>
        <taxon>Sordariomycetidae</taxon>
        <taxon>Magnaporthales</taxon>
        <taxon>Pyriculariaceae</taxon>
        <taxon>Pyricularia</taxon>
    </lineage>
</organism>
<reference evidence="1 2" key="1">
    <citation type="journal article" date="2019" name="Mol. Biol. Evol.">
        <title>Blast fungal genomes show frequent chromosomal changes, gene gains and losses, and effector gene turnover.</title>
        <authorList>
            <person name="Gomez Luciano L.B."/>
            <person name="Jason Tsai I."/>
            <person name="Chuma I."/>
            <person name="Tosa Y."/>
            <person name="Chen Y.H."/>
            <person name="Li J.Y."/>
            <person name="Li M.Y."/>
            <person name="Jade Lu M.Y."/>
            <person name="Nakayashiki H."/>
            <person name="Li W.H."/>
        </authorList>
    </citation>
    <scope>NUCLEOTIDE SEQUENCE [LARGE SCALE GENOMIC DNA]</scope>
    <source>
        <strain evidence="1">MZ5-1-6</strain>
    </source>
</reference>
<dbReference type="AlphaFoldDB" id="A0A4P7N674"/>
<evidence type="ECO:0000313" key="1">
    <source>
        <dbReference type="EMBL" id="QBZ55500.1"/>
    </source>
</evidence>